<evidence type="ECO:0000313" key="7">
    <source>
        <dbReference type="EMBL" id="GGK00651.1"/>
    </source>
</evidence>
<feature type="transmembrane region" description="Helical" evidence="6">
    <location>
        <begin position="41"/>
        <end position="57"/>
    </location>
</feature>
<feature type="transmembrane region" description="Helical" evidence="6">
    <location>
        <begin position="196"/>
        <end position="213"/>
    </location>
</feature>
<dbReference type="PANTHER" id="PTHR30238:SF4">
    <property type="entry name" value="SLL1022 PROTEIN"/>
    <property type="match status" value="1"/>
</dbReference>
<protein>
    <submittedName>
        <fullName evidence="7">Membrane protein</fullName>
    </submittedName>
</protein>
<feature type="transmembrane region" description="Helical" evidence="6">
    <location>
        <begin position="133"/>
        <end position="155"/>
    </location>
</feature>
<comment type="caution">
    <text evidence="7">The sequence shown here is derived from an EMBL/GenBank/DDBJ whole genome shotgun (WGS) entry which is preliminary data.</text>
</comment>
<accession>A0A8J3FEI7</accession>
<evidence type="ECO:0000256" key="3">
    <source>
        <dbReference type="ARBA" id="ARBA00022692"/>
    </source>
</evidence>
<dbReference type="PANTHER" id="PTHR30238">
    <property type="entry name" value="MEMBRANE BOUND PREDICTED REDOX MODULATOR"/>
    <property type="match status" value="1"/>
</dbReference>
<dbReference type="NCBIfam" id="TIGR03717">
    <property type="entry name" value="R_switched_YjbE"/>
    <property type="match status" value="1"/>
</dbReference>
<dbReference type="AlphaFoldDB" id="A0A8J3FEI7"/>
<feature type="transmembrane region" description="Helical" evidence="6">
    <location>
        <begin position="6"/>
        <end position="29"/>
    </location>
</feature>
<comment type="similarity">
    <text evidence="2">Belongs to the TerC family.</text>
</comment>
<feature type="transmembrane region" description="Helical" evidence="6">
    <location>
        <begin position="162"/>
        <end position="181"/>
    </location>
</feature>
<dbReference type="EMBL" id="BMOF01000023">
    <property type="protein sequence ID" value="GGK00651.1"/>
    <property type="molecule type" value="Genomic_DNA"/>
</dbReference>
<organism evidence="7 8">
    <name type="scientific">Calditerricola satsumensis</name>
    <dbReference type="NCBI Taxonomy" id="373054"/>
    <lineage>
        <taxon>Bacteria</taxon>
        <taxon>Bacillati</taxon>
        <taxon>Bacillota</taxon>
        <taxon>Bacilli</taxon>
        <taxon>Bacillales</taxon>
        <taxon>Bacillaceae</taxon>
        <taxon>Calditerricola</taxon>
    </lineage>
</organism>
<keyword evidence="4 6" id="KW-1133">Transmembrane helix</keyword>
<comment type="subcellular location">
    <subcellularLocation>
        <location evidence="1">Membrane</location>
        <topology evidence="1">Multi-pass membrane protein</topology>
    </subcellularLocation>
</comment>
<evidence type="ECO:0000256" key="1">
    <source>
        <dbReference type="ARBA" id="ARBA00004141"/>
    </source>
</evidence>
<dbReference type="InterPro" id="IPR005496">
    <property type="entry name" value="Integral_membrane_TerC"/>
</dbReference>
<keyword evidence="3 6" id="KW-0812">Transmembrane</keyword>
<dbReference type="GO" id="GO:0016020">
    <property type="term" value="C:membrane"/>
    <property type="evidence" value="ECO:0007669"/>
    <property type="project" value="UniProtKB-SubCell"/>
</dbReference>
<dbReference type="Proteomes" id="UP000637720">
    <property type="component" value="Unassembled WGS sequence"/>
</dbReference>
<reference evidence="7" key="2">
    <citation type="submission" date="2020-09" db="EMBL/GenBank/DDBJ databases">
        <authorList>
            <person name="Sun Q."/>
            <person name="Ohkuma M."/>
        </authorList>
    </citation>
    <scope>NUCLEOTIDE SEQUENCE</scope>
    <source>
        <strain evidence="7">JCM 14719</strain>
    </source>
</reference>
<proteinExistence type="inferred from homology"/>
<name>A0A8J3FEI7_9BACI</name>
<dbReference type="InterPro" id="IPR022301">
    <property type="entry name" value="Integral_membrane_YjbE"/>
</dbReference>
<reference evidence="7" key="1">
    <citation type="journal article" date="2014" name="Int. J. Syst. Evol. Microbiol.">
        <title>Complete genome sequence of Corynebacterium casei LMG S-19264T (=DSM 44701T), isolated from a smear-ripened cheese.</title>
        <authorList>
            <consortium name="US DOE Joint Genome Institute (JGI-PGF)"/>
            <person name="Walter F."/>
            <person name="Albersmeier A."/>
            <person name="Kalinowski J."/>
            <person name="Ruckert C."/>
        </authorList>
    </citation>
    <scope>NUCLEOTIDE SEQUENCE</scope>
    <source>
        <strain evidence="7">JCM 14719</strain>
    </source>
</reference>
<evidence type="ECO:0000256" key="6">
    <source>
        <dbReference type="SAM" id="Phobius"/>
    </source>
</evidence>
<evidence type="ECO:0000256" key="4">
    <source>
        <dbReference type="ARBA" id="ARBA00022989"/>
    </source>
</evidence>
<keyword evidence="5 6" id="KW-0472">Membrane</keyword>
<evidence type="ECO:0000256" key="2">
    <source>
        <dbReference type="ARBA" id="ARBA00007511"/>
    </source>
</evidence>
<keyword evidence="8" id="KW-1185">Reference proteome</keyword>
<evidence type="ECO:0000313" key="8">
    <source>
        <dbReference type="Proteomes" id="UP000637720"/>
    </source>
</evidence>
<gene>
    <name evidence="7" type="ORF">GCM10007043_13370</name>
</gene>
<evidence type="ECO:0000256" key="5">
    <source>
        <dbReference type="ARBA" id="ARBA00023136"/>
    </source>
</evidence>
<sequence length="222" mass="24128">MEMGEGLALVNILLLDIVLSGDNAVVIGMACRHLPPDKRRLAVLWGCVGAVALRVALTVVAAYLLRIPLLSAFGGVMLLYLAKTLALEQEDEPEPRLDGGRSLGAAVKTIIVADFVMSLDNVLAIAGAAHGEVWLILFGLGLSIPLLMWGSTVVARWMHRRPLLVALGAAVLAYTAVDMIVHDAWVARWMGTYRHLGHQVAPFLAAALVFWLARRLRTRPNW</sequence>
<dbReference type="Pfam" id="PF03741">
    <property type="entry name" value="TerC"/>
    <property type="match status" value="1"/>
</dbReference>